<dbReference type="InterPro" id="IPR036388">
    <property type="entry name" value="WH-like_DNA-bd_sf"/>
</dbReference>
<dbReference type="Proteomes" id="UP000219901">
    <property type="component" value="Unassembled WGS sequence"/>
</dbReference>
<feature type="signal peptide" evidence="1">
    <location>
        <begin position="1"/>
        <end position="27"/>
    </location>
</feature>
<evidence type="ECO:0000313" key="6">
    <source>
        <dbReference type="Proteomes" id="UP000219901"/>
    </source>
</evidence>
<name>A0A2A7A6X7_9FIRM</name>
<reference evidence="4" key="2">
    <citation type="submission" date="2017-07" db="EMBL/GenBank/DDBJ databases">
        <authorList>
            <person name="Sun Z.S."/>
            <person name="Albrecht U."/>
            <person name="Echele G."/>
            <person name="Lee C.C."/>
        </authorList>
    </citation>
    <scope>NUCLEOTIDE SEQUENCE</scope>
    <source>
        <strain evidence="3">CNCM I 4546</strain>
        <strain evidence="4">CNCM I 4573</strain>
    </source>
</reference>
<evidence type="ECO:0000313" key="8">
    <source>
        <dbReference type="Proteomes" id="UP000250550"/>
    </source>
</evidence>
<dbReference type="Proteomes" id="UP000250550">
    <property type="component" value="Unassembled WGS sequence"/>
</dbReference>
<reference evidence="6 7" key="1">
    <citation type="journal article" date="2017" name="Front. Microbiol.">
        <title>New Insights into the Diversity of the Genus Faecalibacterium.</title>
        <authorList>
            <person name="Benevides L."/>
            <person name="Burman S."/>
            <person name="Martin R."/>
            <person name="Robert V."/>
            <person name="Thomas M."/>
            <person name="Miquel S."/>
            <person name="Chain F."/>
            <person name="Sokol H."/>
            <person name="Bermudez-Humaran L.G."/>
            <person name="Morrison M."/>
            <person name="Langella P."/>
            <person name="Azevedo V.A."/>
            <person name="Chatel J.M."/>
            <person name="Soares S."/>
        </authorList>
    </citation>
    <scope>NUCLEOTIDE SEQUENCE [LARGE SCALE GENOMIC DNA]</scope>
    <source>
        <strain evidence="3 6">CNCM I 4546</strain>
        <strain evidence="4 7">CNCM I 4573</strain>
    </source>
</reference>
<dbReference type="RefSeq" id="WP_005923907.1">
    <property type="nucleotide sequence ID" value="NZ_CABKNH010000004.1"/>
</dbReference>
<dbReference type="Proteomes" id="UP000220157">
    <property type="component" value="Unassembled WGS sequence"/>
</dbReference>
<comment type="caution">
    <text evidence="4">The sequence shown here is derived from an EMBL/GenBank/DDBJ whole genome shotgun (WGS) entry which is preliminary data.</text>
</comment>
<dbReference type="GeneID" id="75068401"/>
<dbReference type="EMBL" id="NMTV01000065">
    <property type="protein sequence ID" value="PDX71865.1"/>
    <property type="molecule type" value="Genomic_DNA"/>
</dbReference>
<accession>A0A2A7A6X7</accession>
<evidence type="ECO:0000259" key="2">
    <source>
        <dbReference type="Pfam" id="PF07553"/>
    </source>
</evidence>
<proteinExistence type="predicted"/>
<dbReference type="InterPro" id="IPR011434">
    <property type="entry name" value="Ltp-like_HTH"/>
</dbReference>
<gene>
    <name evidence="5" type="ORF">C4N21_10095</name>
    <name evidence="3" type="ORF">CGS55_11870</name>
    <name evidence="4" type="ORF">CGS56_12145</name>
</gene>
<dbReference type="Pfam" id="PF07553">
    <property type="entry name" value="Lipoprotein_Ltp"/>
    <property type="match status" value="2"/>
</dbReference>
<dbReference type="EMBL" id="PRLF01000014">
    <property type="protein sequence ID" value="RAW64457.1"/>
    <property type="molecule type" value="Genomic_DNA"/>
</dbReference>
<evidence type="ECO:0000313" key="3">
    <source>
        <dbReference type="EMBL" id="PDX71865.1"/>
    </source>
</evidence>
<dbReference type="EMBL" id="NMTW01000045">
    <property type="protein sequence ID" value="PDX74914.1"/>
    <property type="molecule type" value="Genomic_DNA"/>
</dbReference>
<evidence type="ECO:0000313" key="5">
    <source>
        <dbReference type="EMBL" id="RAW64457.1"/>
    </source>
</evidence>
<protein>
    <recommendedName>
        <fullName evidence="2">Putative host cell surface-exposed lipoprotein Ltp-like HTH region domain-containing protein</fullName>
    </recommendedName>
</protein>
<feature type="chain" id="PRO_5015078035" description="Putative host cell surface-exposed lipoprotein Ltp-like HTH region domain-containing protein" evidence="1">
    <location>
        <begin position="28"/>
        <end position="456"/>
    </location>
</feature>
<feature type="domain" description="Putative host cell surface-exposed lipoprotein Ltp-like HTH region" evidence="2">
    <location>
        <begin position="408"/>
        <end position="455"/>
    </location>
</feature>
<feature type="domain" description="Putative host cell surface-exposed lipoprotein Ltp-like HTH region" evidence="2">
    <location>
        <begin position="358"/>
        <end position="404"/>
    </location>
</feature>
<keyword evidence="1" id="KW-0732">Signal</keyword>
<organism evidence="4 7">
    <name type="scientific">Faecalibacterium prausnitzii</name>
    <dbReference type="NCBI Taxonomy" id="853"/>
    <lineage>
        <taxon>Bacteria</taxon>
        <taxon>Bacillati</taxon>
        <taxon>Bacillota</taxon>
        <taxon>Clostridia</taxon>
        <taxon>Eubacteriales</taxon>
        <taxon>Oscillospiraceae</taxon>
        <taxon>Faecalibacterium</taxon>
    </lineage>
</organism>
<sequence length="456" mass="51113">MKRKIALAIGTSLLCIAILTGCNSSVAAEDAFSAANSGDTENAQKLYTNIIDNSSEQKEQLNKLLSAEFEQLLDNYNHEELTDDQAKEEFKKYSEAFEGIESVETARENLKELIDSKKSFKSAKESEAEENYGRAYAEYRHVSALDINYDEAQKQMDVCLSAFESEILRLCEEQAYYKAISNTIDLMEELGISMPMSDDDTLGIDDCFLFIAKQMAESCGFENAQASMQENIANGRFHDHFYDINIGCDSLNGTSLERISNKKIIDSYAQLDSLFNDTFMTACVFKGFYITLGDIHSNGKWYDVFICDGMESDVTVRSDAERGPFNATMKSKFDNWGKSSNNSTKNNESTSGGNVTQEYLNALNRGLSYAQNLHMSKKAVYDQLTSSYGEGFPADAAQYAIDNMTGVDWNANALEKAKQYYYNMSMSKSAVYDQLTSEYGEQFTTSEAQYAIDHLN</sequence>
<reference evidence="5 8" key="3">
    <citation type="submission" date="2018-02" db="EMBL/GenBank/DDBJ databases">
        <title>Complete genome sequencing of Faecalibacterium prausnitzii strains isolated from the human gut.</title>
        <authorList>
            <person name="Fitzgerald B.C."/>
            <person name="Shkoporov A.N."/>
            <person name="Ross P.R."/>
            <person name="Hill C."/>
        </authorList>
    </citation>
    <scope>NUCLEOTIDE SEQUENCE [LARGE SCALE GENOMIC DNA]</scope>
    <source>
        <strain evidence="5 8">APC924/119</strain>
    </source>
</reference>
<dbReference type="PROSITE" id="PS51257">
    <property type="entry name" value="PROKAR_LIPOPROTEIN"/>
    <property type="match status" value="1"/>
</dbReference>
<evidence type="ECO:0000256" key="1">
    <source>
        <dbReference type="SAM" id="SignalP"/>
    </source>
</evidence>
<dbReference type="AlphaFoldDB" id="A0A2A7A6X7"/>
<evidence type="ECO:0000313" key="4">
    <source>
        <dbReference type="EMBL" id="PDX74914.1"/>
    </source>
</evidence>
<dbReference type="Gene3D" id="1.10.10.10">
    <property type="entry name" value="Winged helix-like DNA-binding domain superfamily/Winged helix DNA-binding domain"/>
    <property type="match status" value="2"/>
</dbReference>
<evidence type="ECO:0000313" key="7">
    <source>
        <dbReference type="Proteomes" id="UP000220157"/>
    </source>
</evidence>